<proteinExistence type="predicted"/>
<evidence type="ECO:0008006" key="4">
    <source>
        <dbReference type="Google" id="ProtNLM"/>
    </source>
</evidence>
<feature type="compositionally biased region" description="Basic and acidic residues" evidence="1">
    <location>
        <begin position="95"/>
        <end position="108"/>
    </location>
</feature>
<dbReference type="Proteomes" id="UP000236333">
    <property type="component" value="Unassembled WGS sequence"/>
</dbReference>
<comment type="caution">
    <text evidence="2">The sequence shown here is derived from an EMBL/GenBank/DDBJ whole genome shotgun (WGS) entry which is preliminary data.</text>
</comment>
<organism evidence="2 3">
    <name type="scientific">Tetrabaena socialis</name>
    <dbReference type="NCBI Taxonomy" id="47790"/>
    <lineage>
        <taxon>Eukaryota</taxon>
        <taxon>Viridiplantae</taxon>
        <taxon>Chlorophyta</taxon>
        <taxon>core chlorophytes</taxon>
        <taxon>Chlorophyceae</taxon>
        <taxon>CS clade</taxon>
        <taxon>Chlamydomonadales</taxon>
        <taxon>Tetrabaenaceae</taxon>
        <taxon>Tetrabaena</taxon>
    </lineage>
</organism>
<keyword evidence="3" id="KW-1185">Reference proteome</keyword>
<dbReference type="PANTHER" id="PTHR35732">
    <property type="entry name" value="OS10G0545100 PROTEIN"/>
    <property type="match status" value="1"/>
</dbReference>
<evidence type="ECO:0000256" key="1">
    <source>
        <dbReference type="SAM" id="MobiDB-lite"/>
    </source>
</evidence>
<feature type="region of interest" description="Disordered" evidence="1">
    <location>
        <begin position="1"/>
        <end position="108"/>
    </location>
</feature>
<dbReference type="PANTHER" id="PTHR35732:SF1">
    <property type="entry name" value="OS10G0545100 PROTEIN"/>
    <property type="match status" value="1"/>
</dbReference>
<gene>
    <name evidence="2" type="ORF">TSOC_008495</name>
</gene>
<accession>A0A2J7ZYB8</accession>
<evidence type="ECO:0000313" key="3">
    <source>
        <dbReference type="Proteomes" id="UP000236333"/>
    </source>
</evidence>
<dbReference type="EMBL" id="PGGS01000320">
    <property type="protein sequence ID" value="PNH05255.1"/>
    <property type="molecule type" value="Genomic_DNA"/>
</dbReference>
<reference evidence="2 3" key="1">
    <citation type="journal article" date="2017" name="Mol. Biol. Evol.">
        <title>The 4-celled Tetrabaena socialis nuclear genome reveals the essential components for genetic control of cell number at the origin of multicellularity in the volvocine lineage.</title>
        <authorList>
            <person name="Featherston J."/>
            <person name="Arakaki Y."/>
            <person name="Hanschen E.R."/>
            <person name="Ferris P.J."/>
            <person name="Michod R.E."/>
            <person name="Olson B.J.S.C."/>
            <person name="Nozaki H."/>
            <person name="Durand P.M."/>
        </authorList>
    </citation>
    <scope>NUCLEOTIDE SEQUENCE [LARGE SCALE GENOMIC DNA]</scope>
    <source>
        <strain evidence="2 3">NIES-571</strain>
    </source>
</reference>
<dbReference type="OrthoDB" id="2018221at2759"/>
<sequence length="249" mass="27119">MQSQALARGTAGGQRAAVSTRLHGRVHPPCPRRSGPAPSCPPHPPARRRVQARIFDGLKNLFPGGSKPPQPQQQQSQGEQGRPGEDEDEENEGTEMQRLDAESGGLGEDKSAFGPLAVLLVGFQAEEVEAFRRVMIEMEADMVKLVPCSPAMMAGTLQQALESEFPKYEQPPLGTRRMAFLSGMFGSELVEVIGAYKDAGLPPTVWAAAVPNNYERIVADLAEEVFSDNAAMVRRAQEEQARRALEEQQ</sequence>
<name>A0A2J7ZYB8_9CHLO</name>
<dbReference type="InterPro" id="IPR016621">
    <property type="entry name" value="UCP014543"/>
</dbReference>
<dbReference type="AlphaFoldDB" id="A0A2J7ZYB8"/>
<protein>
    <recommendedName>
        <fullName evidence="4">DUF3783 domain-containing protein</fullName>
    </recommendedName>
</protein>
<evidence type="ECO:0000313" key="2">
    <source>
        <dbReference type="EMBL" id="PNH05255.1"/>
    </source>
</evidence>
<dbReference type="Pfam" id="PF12646">
    <property type="entry name" value="DUF3783"/>
    <property type="match status" value="1"/>
</dbReference>